<dbReference type="Proteomes" id="UP000260812">
    <property type="component" value="Unassembled WGS sequence"/>
</dbReference>
<evidence type="ECO:0000256" key="7">
    <source>
        <dbReference type="ARBA" id="ARBA00022692"/>
    </source>
</evidence>
<evidence type="ECO:0000256" key="2">
    <source>
        <dbReference type="ARBA" id="ARBA00004651"/>
    </source>
</evidence>
<dbReference type="SMART" id="SM00304">
    <property type="entry name" value="HAMP"/>
    <property type="match status" value="1"/>
</dbReference>
<organism evidence="17 18">
    <name type="scientific">Eisenbergiella massiliensis</name>
    <dbReference type="NCBI Taxonomy" id="1720294"/>
    <lineage>
        <taxon>Bacteria</taxon>
        <taxon>Bacillati</taxon>
        <taxon>Bacillota</taxon>
        <taxon>Clostridia</taxon>
        <taxon>Lachnospirales</taxon>
        <taxon>Lachnospiraceae</taxon>
        <taxon>Eisenbergiella</taxon>
    </lineage>
</organism>
<keyword evidence="7 14" id="KW-0812">Transmembrane</keyword>
<evidence type="ECO:0000256" key="5">
    <source>
        <dbReference type="ARBA" id="ARBA00022553"/>
    </source>
</evidence>
<dbReference type="GeneID" id="97988204"/>
<evidence type="ECO:0000259" key="15">
    <source>
        <dbReference type="PROSITE" id="PS50109"/>
    </source>
</evidence>
<dbReference type="Pfam" id="PF00512">
    <property type="entry name" value="HisKA"/>
    <property type="match status" value="1"/>
</dbReference>
<dbReference type="CDD" id="cd06225">
    <property type="entry name" value="HAMP"/>
    <property type="match status" value="1"/>
</dbReference>
<dbReference type="SUPFAM" id="SSF55874">
    <property type="entry name" value="ATPase domain of HSP90 chaperone/DNA topoisomerase II/histidine kinase"/>
    <property type="match status" value="1"/>
</dbReference>
<evidence type="ECO:0000256" key="3">
    <source>
        <dbReference type="ARBA" id="ARBA00012438"/>
    </source>
</evidence>
<dbReference type="EC" id="2.7.13.3" evidence="3"/>
<dbReference type="PANTHER" id="PTHR45528">
    <property type="entry name" value="SENSOR HISTIDINE KINASE CPXA"/>
    <property type="match status" value="1"/>
</dbReference>
<name>A0A3E3I2B3_9FIRM</name>
<feature type="domain" description="HAMP" evidence="16">
    <location>
        <begin position="109"/>
        <end position="161"/>
    </location>
</feature>
<feature type="transmembrane region" description="Helical" evidence="14">
    <location>
        <begin position="12"/>
        <end position="36"/>
    </location>
</feature>
<dbReference type="InterPro" id="IPR005467">
    <property type="entry name" value="His_kinase_dom"/>
</dbReference>
<evidence type="ECO:0000256" key="12">
    <source>
        <dbReference type="ARBA" id="ARBA00023012"/>
    </source>
</evidence>
<dbReference type="AlphaFoldDB" id="A0A3E3I2B3"/>
<keyword evidence="8" id="KW-0547">Nucleotide-binding</keyword>
<dbReference type="InterPro" id="IPR003661">
    <property type="entry name" value="HisK_dim/P_dom"/>
</dbReference>
<dbReference type="PANTHER" id="PTHR45528:SF1">
    <property type="entry name" value="SENSOR HISTIDINE KINASE CPXA"/>
    <property type="match status" value="1"/>
</dbReference>
<dbReference type="InterPro" id="IPR003660">
    <property type="entry name" value="HAMP_dom"/>
</dbReference>
<dbReference type="SUPFAM" id="SSF158472">
    <property type="entry name" value="HAMP domain-like"/>
    <property type="match status" value="1"/>
</dbReference>
<gene>
    <name evidence="17" type="ORF">DXC51_15355</name>
</gene>
<keyword evidence="10" id="KW-0067">ATP-binding</keyword>
<dbReference type="InterPro" id="IPR050398">
    <property type="entry name" value="HssS/ArlS-like"/>
</dbReference>
<sequence length="397" mass="44815">MGKIKDLSIRKSIILYMAASLILSFLASAAVMLAAVRIQKRVWIKYMDASAYAQQADFTFQDSIPRPGAWEMTDADHFISEACDFLETYSSLVISVAGTIAAVFLFYRNKLKTPLQELSEASGRIAKNELDFRIVYTSGDELGRLCGEFERMRAELERNERKMWHMIEEEKALRSAVAHDIRTPLAILQGYQEMLLEYVPEDALDKDKMMNMLQEGMTQIERLKHFVESMRTLSGVEQRKVCSRETEFSELQKLVERSVSFMAETAGKRYMVSCKNTEEKICLDAELVLEVAENLVSNALRYARTEVAVDIRMAGKELELTVMDDGSGFTVSTQQAMKAYFHSNPQDDLEHSGLGMYISRVYCEKHGGRLAVGNAETGGAVVKAVFYAAGDGFQEHR</sequence>
<evidence type="ECO:0000256" key="4">
    <source>
        <dbReference type="ARBA" id="ARBA00022475"/>
    </source>
</evidence>
<feature type="domain" description="Histidine kinase" evidence="15">
    <location>
        <begin position="176"/>
        <end position="390"/>
    </location>
</feature>
<dbReference type="GO" id="GO:0000155">
    <property type="term" value="F:phosphorelay sensor kinase activity"/>
    <property type="evidence" value="ECO:0007669"/>
    <property type="project" value="InterPro"/>
</dbReference>
<evidence type="ECO:0000256" key="14">
    <source>
        <dbReference type="SAM" id="Phobius"/>
    </source>
</evidence>
<evidence type="ECO:0000259" key="16">
    <source>
        <dbReference type="PROSITE" id="PS50885"/>
    </source>
</evidence>
<feature type="transmembrane region" description="Helical" evidence="14">
    <location>
        <begin position="88"/>
        <end position="107"/>
    </location>
</feature>
<dbReference type="SUPFAM" id="SSF47384">
    <property type="entry name" value="Homodimeric domain of signal transducing histidine kinase"/>
    <property type="match status" value="1"/>
</dbReference>
<dbReference type="CDD" id="cd00082">
    <property type="entry name" value="HisKA"/>
    <property type="match status" value="1"/>
</dbReference>
<comment type="catalytic activity">
    <reaction evidence="1">
        <text>ATP + protein L-histidine = ADP + protein N-phospho-L-histidine.</text>
        <dbReference type="EC" id="2.7.13.3"/>
    </reaction>
</comment>
<dbReference type="InterPro" id="IPR003594">
    <property type="entry name" value="HATPase_dom"/>
</dbReference>
<keyword evidence="4" id="KW-1003">Cell membrane</keyword>
<dbReference type="InterPro" id="IPR036890">
    <property type="entry name" value="HATPase_C_sf"/>
</dbReference>
<dbReference type="InterPro" id="IPR036097">
    <property type="entry name" value="HisK_dim/P_sf"/>
</dbReference>
<dbReference type="Pfam" id="PF00672">
    <property type="entry name" value="HAMP"/>
    <property type="match status" value="1"/>
</dbReference>
<dbReference type="PROSITE" id="PS50109">
    <property type="entry name" value="HIS_KIN"/>
    <property type="match status" value="1"/>
</dbReference>
<dbReference type="PROSITE" id="PS50885">
    <property type="entry name" value="HAMP"/>
    <property type="match status" value="1"/>
</dbReference>
<proteinExistence type="predicted"/>
<keyword evidence="5" id="KW-0597">Phosphoprotein</keyword>
<dbReference type="Gene3D" id="1.10.287.130">
    <property type="match status" value="1"/>
</dbReference>
<dbReference type="CDD" id="cd00075">
    <property type="entry name" value="HATPase"/>
    <property type="match status" value="1"/>
</dbReference>
<dbReference type="RefSeq" id="WP_117544853.1">
    <property type="nucleotide sequence ID" value="NZ_CANNOQ010000245.1"/>
</dbReference>
<dbReference type="GO" id="GO:0005524">
    <property type="term" value="F:ATP binding"/>
    <property type="evidence" value="ECO:0007669"/>
    <property type="project" value="UniProtKB-KW"/>
</dbReference>
<reference evidence="17" key="1">
    <citation type="submission" date="2018-08" db="EMBL/GenBank/DDBJ databases">
        <title>A genome reference for cultivated species of the human gut microbiota.</title>
        <authorList>
            <person name="Zou Y."/>
            <person name="Xue W."/>
            <person name="Luo G."/>
        </authorList>
    </citation>
    <scope>NUCLEOTIDE SEQUENCE [LARGE SCALE GENOMIC DNA]</scope>
    <source>
        <strain evidence="17">TF05-5AC</strain>
    </source>
</reference>
<dbReference type="SMART" id="SM00388">
    <property type="entry name" value="HisKA"/>
    <property type="match status" value="1"/>
</dbReference>
<keyword evidence="13 14" id="KW-0472">Membrane</keyword>
<dbReference type="Gene3D" id="3.30.565.10">
    <property type="entry name" value="Histidine kinase-like ATPase, C-terminal domain"/>
    <property type="match status" value="1"/>
</dbReference>
<dbReference type="SMART" id="SM00387">
    <property type="entry name" value="HATPase_c"/>
    <property type="match status" value="1"/>
</dbReference>
<evidence type="ECO:0000256" key="8">
    <source>
        <dbReference type="ARBA" id="ARBA00022741"/>
    </source>
</evidence>
<dbReference type="EMBL" id="QVLV01000010">
    <property type="protein sequence ID" value="RGE58790.1"/>
    <property type="molecule type" value="Genomic_DNA"/>
</dbReference>
<keyword evidence="9 17" id="KW-0418">Kinase</keyword>
<dbReference type="GO" id="GO:0005886">
    <property type="term" value="C:plasma membrane"/>
    <property type="evidence" value="ECO:0007669"/>
    <property type="project" value="UniProtKB-SubCell"/>
</dbReference>
<evidence type="ECO:0000256" key="13">
    <source>
        <dbReference type="ARBA" id="ARBA00023136"/>
    </source>
</evidence>
<evidence type="ECO:0000313" key="17">
    <source>
        <dbReference type="EMBL" id="RGE58790.1"/>
    </source>
</evidence>
<evidence type="ECO:0000256" key="6">
    <source>
        <dbReference type="ARBA" id="ARBA00022679"/>
    </source>
</evidence>
<evidence type="ECO:0000256" key="11">
    <source>
        <dbReference type="ARBA" id="ARBA00022989"/>
    </source>
</evidence>
<dbReference type="Gene3D" id="6.10.340.10">
    <property type="match status" value="1"/>
</dbReference>
<comment type="subcellular location">
    <subcellularLocation>
        <location evidence="2">Cell membrane</location>
        <topology evidence="2">Multi-pass membrane protein</topology>
    </subcellularLocation>
</comment>
<protein>
    <recommendedName>
        <fullName evidence="3">histidine kinase</fullName>
        <ecNumber evidence="3">2.7.13.3</ecNumber>
    </recommendedName>
</protein>
<keyword evidence="6" id="KW-0808">Transferase</keyword>
<comment type="caution">
    <text evidence="17">The sequence shown here is derived from an EMBL/GenBank/DDBJ whole genome shotgun (WGS) entry which is preliminary data.</text>
</comment>
<evidence type="ECO:0000256" key="9">
    <source>
        <dbReference type="ARBA" id="ARBA00022777"/>
    </source>
</evidence>
<accession>A0A3E3I2B3</accession>
<dbReference type="Pfam" id="PF02518">
    <property type="entry name" value="HATPase_c"/>
    <property type="match status" value="1"/>
</dbReference>
<keyword evidence="18" id="KW-1185">Reference proteome</keyword>
<keyword evidence="11 14" id="KW-1133">Transmembrane helix</keyword>
<keyword evidence="12" id="KW-0902">Two-component regulatory system</keyword>
<evidence type="ECO:0000313" key="18">
    <source>
        <dbReference type="Proteomes" id="UP000260812"/>
    </source>
</evidence>
<evidence type="ECO:0000256" key="10">
    <source>
        <dbReference type="ARBA" id="ARBA00022840"/>
    </source>
</evidence>
<evidence type="ECO:0000256" key="1">
    <source>
        <dbReference type="ARBA" id="ARBA00000085"/>
    </source>
</evidence>